<keyword evidence="2" id="KW-1185">Reference proteome</keyword>
<sequence length="390" mass="44970">MKVLIIAHNQGIQGAGIAFANLCNGLASMGIKVIAVVPSSKGVAQLIDKNDNIRMYVIKYIKNEVFPNFRSIKDKIRYLPRLIRVWVYRPFFRSRLEEIVKIEKPDIIHSNTGTIRIGSEVAERNNIPHVWHVRECQKLGYNYKPFGGEGKVRDLFERKNNHCIAITKSVYDYYRLNSTKDKIIYDGVFSDKIIQTLRTNVMKNKVLLYVGLLSEKKGVRMLLESFERISHKIKDYELWLVGNDQIGIKDIISKMQAKSQIKYLGFRSDIYKLMAESKVVVVPSEYEGFGFITVEAMLNGTMVVGRDTAGTKEQFDNGNKLIGSEIGFRFITENELDSQLLRAISLQEKDYVSITEKAFKVVSNMYSIEKHVNNVIEYYHEILEEKYSEY</sequence>
<dbReference type="Proteomes" id="UP000306319">
    <property type="component" value="Unassembled WGS sequence"/>
</dbReference>
<evidence type="ECO:0000313" key="1">
    <source>
        <dbReference type="EMBL" id="TGY76489.1"/>
    </source>
</evidence>
<comment type="caution">
    <text evidence="1">The sequence shown here is derived from an EMBL/GenBank/DDBJ whole genome shotgun (WGS) entry which is preliminary data.</text>
</comment>
<name>A0AC61RAM0_9BACT</name>
<reference evidence="1" key="1">
    <citation type="submission" date="2019-04" db="EMBL/GenBank/DDBJ databases">
        <title>Microbes associate with the intestines of laboratory mice.</title>
        <authorList>
            <person name="Navarre W."/>
            <person name="Wong E."/>
            <person name="Huang K."/>
            <person name="Tropini C."/>
            <person name="Ng K."/>
            <person name="Yu B."/>
        </authorList>
    </citation>
    <scope>NUCLEOTIDE SEQUENCE</scope>
    <source>
        <strain evidence="1">NM04_E33</strain>
    </source>
</reference>
<dbReference type="EMBL" id="SRYB01000039">
    <property type="protein sequence ID" value="TGY76489.1"/>
    <property type="molecule type" value="Genomic_DNA"/>
</dbReference>
<organism evidence="1 2">
    <name type="scientific">Lepagella muris</name>
    <dbReference type="NCBI Taxonomy" id="3032870"/>
    <lineage>
        <taxon>Bacteria</taxon>
        <taxon>Pseudomonadati</taxon>
        <taxon>Bacteroidota</taxon>
        <taxon>Bacteroidia</taxon>
        <taxon>Bacteroidales</taxon>
        <taxon>Muribaculaceae</taxon>
        <taxon>Lepagella</taxon>
    </lineage>
</organism>
<proteinExistence type="predicted"/>
<evidence type="ECO:0000313" key="2">
    <source>
        <dbReference type="Proteomes" id="UP000306319"/>
    </source>
</evidence>
<accession>A0AC61RAM0</accession>
<gene>
    <name evidence="1" type="ORF">E5331_17875</name>
</gene>
<protein>
    <submittedName>
        <fullName evidence="1">Glycosyltransferase</fullName>
    </submittedName>
</protein>